<dbReference type="AlphaFoldDB" id="B9LVG8"/>
<evidence type="ECO:0000313" key="3">
    <source>
        <dbReference type="Proteomes" id="UP000000740"/>
    </source>
</evidence>
<reference evidence="2 3" key="1">
    <citation type="journal article" date="2016" name="Stand. Genomic Sci.">
        <title>Complete genome sequence of the Antarctic Halorubrum lacusprofundi type strain ACAM 34.</title>
        <authorList>
            <person name="Anderson I.J."/>
            <person name="DasSarma P."/>
            <person name="Lucas S."/>
            <person name="Copeland A."/>
            <person name="Lapidus A."/>
            <person name="Del Rio T.G."/>
            <person name="Tice H."/>
            <person name="Dalin E."/>
            <person name="Bruce D.C."/>
            <person name="Goodwin L."/>
            <person name="Pitluck S."/>
            <person name="Sims D."/>
            <person name="Brettin T.S."/>
            <person name="Detter J.C."/>
            <person name="Han C.S."/>
            <person name="Larimer F."/>
            <person name="Hauser L."/>
            <person name="Land M."/>
            <person name="Ivanova N."/>
            <person name="Richardson P."/>
            <person name="Cavicchioli R."/>
            <person name="DasSarma S."/>
            <person name="Woese C.R."/>
            <person name="Kyrpides N.C."/>
        </authorList>
    </citation>
    <scope>NUCLEOTIDE SEQUENCE [LARGE SCALE GENOMIC DNA]</scope>
    <source>
        <strain evidence="3">ATCC 49239 / DSM 5036 / JCM 8891 / ACAM 34</strain>
    </source>
</reference>
<dbReference type="Proteomes" id="UP000000740">
    <property type="component" value="Chromosome 2"/>
</dbReference>
<dbReference type="eggNOG" id="arCOG04663">
    <property type="taxonomic scope" value="Archaea"/>
</dbReference>
<proteinExistence type="predicted"/>
<gene>
    <name evidence="2" type="ordered locus">Hlac_3143</name>
</gene>
<protein>
    <submittedName>
        <fullName evidence="2">Uncharacterized protein</fullName>
    </submittedName>
</protein>
<name>B9LVG8_HALLT</name>
<organism evidence="2 3">
    <name type="scientific">Halorubrum lacusprofundi (strain ATCC 49239 / DSM 5036 / JCM 8891 / ACAM 34)</name>
    <dbReference type="NCBI Taxonomy" id="416348"/>
    <lineage>
        <taxon>Archaea</taxon>
        <taxon>Methanobacteriati</taxon>
        <taxon>Methanobacteriota</taxon>
        <taxon>Stenosarchaea group</taxon>
        <taxon>Halobacteria</taxon>
        <taxon>Halobacteriales</taxon>
        <taxon>Haloferacaceae</taxon>
        <taxon>Halorubrum</taxon>
    </lineage>
</organism>
<dbReference type="EMBL" id="CP001366">
    <property type="protein sequence ID" value="ACM58681.1"/>
    <property type="molecule type" value="Genomic_DNA"/>
</dbReference>
<evidence type="ECO:0000256" key="1">
    <source>
        <dbReference type="SAM" id="Phobius"/>
    </source>
</evidence>
<keyword evidence="1" id="KW-1133">Transmembrane helix</keyword>
<feature type="transmembrane region" description="Helical" evidence="1">
    <location>
        <begin position="28"/>
        <end position="46"/>
    </location>
</feature>
<feature type="transmembrane region" description="Helical" evidence="1">
    <location>
        <begin position="82"/>
        <end position="107"/>
    </location>
</feature>
<dbReference type="HOGENOM" id="CLU_1559431_0_0_2"/>
<feature type="transmembrane region" description="Helical" evidence="1">
    <location>
        <begin position="52"/>
        <end position="70"/>
    </location>
</feature>
<sequence>MMIDRESSPAVADEYIERLFRDSRTNALLGWAVVGVLLVAFAESALDADLQWMVFIGVVSVIVLVPAIAYRSWEVMLPWELIGLATFPILVRGVIGGTVGTFATYLALAGLALVVVVELHMFTELNVTHWFAVVLGGCHRKRHTRRRRMLELCLRAPASCKRRLLSTSSSM</sequence>
<evidence type="ECO:0000313" key="2">
    <source>
        <dbReference type="EMBL" id="ACM58681.1"/>
    </source>
</evidence>
<feature type="transmembrane region" description="Helical" evidence="1">
    <location>
        <begin position="119"/>
        <end position="138"/>
    </location>
</feature>
<keyword evidence="1" id="KW-0472">Membrane</keyword>
<keyword evidence="1" id="KW-0812">Transmembrane</keyword>
<keyword evidence="3" id="KW-1185">Reference proteome</keyword>
<dbReference type="KEGG" id="hla:Hlac_3143"/>
<accession>B9LVG8</accession>